<evidence type="ECO:0000313" key="3">
    <source>
        <dbReference type="Proteomes" id="UP001359559"/>
    </source>
</evidence>
<reference evidence="2 3" key="1">
    <citation type="submission" date="2024-01" db="EMBL/GenBank/DDBJ databases">
        <title>The genomes of 5 underutilized Papilionoideae crops provide insights into root nodulation and disease resistance.</title>
        <authorList>
            <person name="Yuan L."/>
        </authorList>
    </citation>
    <scope>NUCLEOTIDE SEQUENCE [LARGE SCALE GENOMIC DNA]</scope>
    <source>
        <strain evidence="2">LY-2023</strain>
        <tissue evidence="2">Leaf</tissue>
    </source>
</reference>
<comment type="caution">
    <text evidence="2">The sequence shown here is derived from an EMBL/GenBank/DDBJ whole genome shotgun (WGS) entry which is preliminary data.</text>
</comment>
<dbReference type="EMBL" id="JAYKXN010000007">
    <property type="protein sequence ID" value="KAK7270688.1"/>
    <property type="molecule type" value="Genomic_DNA"/>
</dbReference>
<keyword evidence="1" id="KW-0812">Transmembrane</keyword>
<accession>A0AAN9FBD8</accession>
<name>A0AAN9FBD8_CLITE</name>
<keyword evidence="1" id="KW-1133">Transmembrane helix</keyword>
<dbReference type="Proteomes" id="UP001359559">
    <property type="component" value="Unassembled WGS sequence"/>
</dbReference>
<dbReference type="AlphaFoldDB" id="A0AAN9FBD8"/>
<protein>
    <submittedName>
        <fullName evidence="2">Uncharacterized protein</fullName>
    </submittedName>
</protein>
<proteinExistence type="predicted"/>
<evidence type="ECO:0000256" key="1">
    <source>
        <dbReference type="SAM" id="Phobius"/>
    </source>
</evidence>
<evidence type="ECO:0000313" key="2">
    <source>
        <dbReference type="EMBL" id="KAK7270688.1"/>
    </source>
</evidence>
<keyword evidence="3" id="KW-1185">Reference proteome</keyword>
<gene>
    <name evidence="2" type="ORF">RJT34_26022</name>
</gene>
<sequence length="97" mass="10639">MSTFGICACKIASSDEAVPMNGGDIKSDICSSVITVGFRNQMTCQCIDLKEDYVLIATIGICTSGFYFSVPIFITHYKHCFFIIGFALLISFPSFQV</sequence>
<organism evidence="2 3">
    <name type="scientific">Clitoria ternatea</name>
    <name type="common">Butterfly pea</name>
    <dbReference type="NCBI Taxonomy" id="43366"/>
    <lineage>
        <taxon>Eukaryota</taxon>
        <taxon>Viridiplantae</taxon>
        <taxon>Streptophyta</taxon>
        <taxon>Embryophyta</taxon>
        <taxon>Tracheophyta</taxon>
        <taxon>Spermatophyta</taxon>
        <taxon>Magnoliopsida</taxon>
        <taxon>eudicotyledons</taxon>
        <taxon>Gunneridae</taxon>
        <taxon>Pentapetalae</taxon>
        <taxon>rosids</taxon>
        <taxon>fabids</taxon>
        <taxon>Fabales</taxon>
        <taxon>Fabaceae</taxon>
        <taxon>Papilionoideae</taxon>
        <taxon>50 kb inversion clade</taxon>
        <taxon>NPAAA clade</taxon>
        <taxon>indigoferoid/millettioid clade</taxon>
        <taxon>Phaseoleae</taxon>
        <taxon>Clitoria</taxon>
    </lineage>
</organism>
<keyword evidence="1" id="KW-0472">Membrane</keyword>
<feature type="transmembrane region" description="Helical" evidence="1">
    <location>
        <begin position="53"/>
        <end position="70"/>
    </location>
</feature>